<protein>
    <recommendedName>
        <fullName evidence="6">RRM domain-containing protein</fullName>
    </recommendedName>
</protein>
<evidence type="ECO:0000313" key="7">
    <source>
        <dbReference type="EMBL" id="GMS80817.1"/>
    </source>
</evidence>
<dbReference type="InterPro" id="IPR035979">
    <property type="entry name" value="RBD_domain_sf"/>
</dbReference>
<feature type="compositionally biased region" description="Low complexity" evidence="5">
    <location>
        <begin position="101"/>
        <end position="118"/>
    </location>
</feature>
<accession>A0AAV5SBW7</accession>
<feature type="region of interest" description="Disordered" evidence="5">
    <location>
        <begin position="168"/>
        <end position="235"/>
    </location>
</feature>
<dbReference type="AlphaFoldDB" id="A0AAV5SBW7"/>
<evidence type="ECO:0000256" key="4">
    <source>
        <dbReference type="PROSITE-ProRule" id="PRU00176"/>
    </source>
</evidence>
<dbReference type="EMBL" id="BTSX01000001">
    <property type="protein sequence ID" value="GMS80817.1"/>
    <property type="molecule type" value="Genomic_DNA"/>
</dbReference>
<feature type="domain" description="RRM" evidence="6">
    <location>
        <begin position="10"/>
        <end position="86"/>
    </location>
</feature>
<dbReference type="Proteomes" id="UP001432027">
    <property type="component" value="Unassembled WGS sequence"/>
</dbReference>
<dbReference type="PANTHER" id="PTHR13798:SF11">
    <property type="entry name" value="RNA-BINDING PROTEIN 7-RELATED"/>
    <property type="match status" value="1"/>
</dbReference>
<comment type="caution">
    <text evidence="7">The sequence shown here is derived from an EMBL/GenBank/DDBJ whole genome shotgun (WGS) entry which is preliminary data.</text>
</comment>
<dbReference type="InterPro" id="IPR000504">
    <property type="entry name" value="RRM_dom"/>
</dbReference>
<dbReference type="PANTHER" id="PTHR13798">
    <property type="entry name" value="RNA BINDING MOTIF RBM PROTEIN -RELATED"/>
    <property type="match status" value="1"/>
</dbReference>
<evidence type="ECO:0000256" key="5">
    <source>
        <dbReference type="SAM" id="MobiDB-lite"/>
    </source>
</evidence>
<dbReference type="PROSITE" id="PS50102">
    <property type="entry name" value="RRM"/>
    <property type="match status" value="1"/>
</dbReference>
<sequence length="534" mass="56617">MDNHFDRRERTIYVWMLERSVTDDQLYLLFSKIGPIEKLIFKEYADGTPQHCLIVFRYVDSVLTAMSTLQGIELNGKPISLRPLRESTHAVLMPASTMYPTTSSLTKERTTTVTSSDGLSDHSDDHPYGGGAGKKQSRSNWDEASSAGSASSCAYGLESVTEKLTIDERRGGTVGARSCTSYSSISSGAGSPSHSLSPPPLPSHQQHLQHHHGHLPSAIHGSLRKPWRPSRGPIPAPLLAPGGVYRNQQQHYSKEEYGSGAGGGGGYCSHTNVAYASAATAPPPSLFSQIIPPSPGCGFSPSPYTTPHHSTSFFGGGVSAAPSPRPLFPEMYKPASSGAAQRPTGVFSPTAAPEEVLWRHQPHQAPPTPLMSPAPCTAGGGGGGRNWFDYGEYSVPQAYRGSGTEQQLAAAGTQAASPASPHPLPSLGGMLPPNSPPIGQCTRFFDFTEATATLPRLRPHPTGAYGSGAYGPHGTTGPASARPHALSPFTARCAPRAPRSAAPYGTNLAQAPPSFQHQNSPFAWPEFRSFGGRY</sequence>
<evidence type="ECO:0000256" key="2">
    <source>
        <dbReference type="ARBA" id="ARBA00022884"/>
    </source>
</evidence>
<dbReference type="SMART" id="SM00360">
    <property type="entry name" value="RRM"/>
    <property type="match status" value="1"/>
</dbReference>
<name>A0AAV5SBW7_9BILA</name>
<comment type="subcellular location">
    <subcellularLocation>
        <location evidence="1">Nucleus</location>
        <location evidence="1">Nucleoplasm</location>
    </subcellularLocation>
</comment>
<feature type="compositionally biased region" description="Low complexity" evidence="5">
    <location>
        <begin position="183"/>
        <end position="196"/>
    </location>
</feature>
<dbReference type="SUPFAM" id="SSF54928">
    <property type="entry name" value="RNA-binding domain, RBD"/>
    <property type="match status" value="1"/>
</dbReference>
<keyword evidence="3" id="KW-0539">Nucleus</keyword>
<dbReference type="InterPro" id="IPR052285">
    <property type="entry name" value="NEXT_complex_subunit"/>
</dbReference>
<evidence type="ECO:0000256" key="3">
    <source>
        <dbReference type="ARBA" id="ARBA00023242"/>
    </source>
</evidence>
<dbReference type="GO" id="GO:0000381">
    <property type="term" value="P:regulation of alternative mRNA splicing, via spliceosome"/>
    <property type="evidence" value="ECO:0007669"/>
    <property type="project" value="TreeGrafter"/>
</dbReference>
<dbReference type="GO" id="GO:0005654">
    <property type="term" value="C:nucleoplasm"/>
    <property type="evidence" value="ECO:0007669"/>
    <property type="project" value="UniProtKB-SubCell"/>
</dbReference>
<reference evidence="7" key="1">
    <citation type="submission" date="2023-10" db="EMBL/GenBank/DDBJ databases">
        <title>Genome assembly of Pristionchus species.</title>
        <authorList>
            <person name="Yoshida K."/>
            <person name="Sommer R.J."/>
        </authorList>
    </citation>
    <scope>NUCLEOTIDE SEQUENCE</scope>
    <source>
        <strain evidence="7">RS0144</strain>
    </source>
</reference>
<feature type="region of interest" description="Disordered" evidence="5">
    <location>
        <begin position="100"/>
        <end position="149"/>
    </location>
</feature>
<gene>
    <name evidence="7" type="ORF">PENTCL1PPCAC_2992</name>
</gene>
<dbReference type="GO" id="GO:0003727">
    <property type="term" value="F:single-stranded RNA binding"/>
    <property type="evidence" value="ECO:0007669"/>
    <property type="project" value="TreeGrafter"/>
</dbReference>
<keyword evidence="8" id="KW-1185">Reference proteome</keyword>
<organism evidence="7 8">
    <name type="scientific">Pristionchus entomophagus</name>
    <dbReference type="NCBI Taxonomy" id="358040"/>
    <lineage>
        <taxon>Eukaryota</taxon>
        <taxon>Metazoa</taxon>
        <taxon>Ecdysozoa</taxon>
        <taxon>Nematoda</taxon>
        <taxon>Chromadorea</taxon>
        <taxon>Rhabditida</taxon>
        <taxon>Rhabditina</taxon>
        <taxon>Diplogasteromorpha</taxon>
        <taxon>Diplogasteroidea</taxon>
        <taxon>Neodiplogasteridae</taxon>
        <taxon>Pristionchus</taxon>
    </lineage>
</organism>
<keyword evidence="2 4" id="KW-0694">RNA-binding</keyword>
<proteinExistence type="predicted"/>
<dbReference type="Pfam" id="PF00076">
    <property type="entry name" value="RRM_1"/>
    <property type="match status" value="1"/>
</dbReference>
<evidence type="ECO:0000259" key="6">
    <source>
        <dbReference type="PROSITE" id="PS50102"/>
    </source>
</evidence>
<dbReference type="Gene3D" id="3.30.70.330">
    <property type="match status" value="1"/>
</dbReference>
<evidence type="ECO:0000256" key="1">
    <source>
        <dbReference type="ARBA" id="ARBA00004642"/>
    </source>
</evidence>
<evidence type="ECO:0000313" key="8">
    <source>
        <dbReference type="Proteomes" id="UP001432027"/>
    </source>
</evidence>
<dbReference type="InterPro" id="IPR012677">
    <property type="entry name" value="Nucleotide-bd_a/b_plait_sf"/>
</dbReference>